<evidence type="ECO:0000313" key="2">
    <source>
        <dbReference type="Proteomes" id="UP000313359"/>
    </source>
</evidence>
<organism evidence="1 2">
    <name type="scientific">Lentinus tigrinus ALCF2SS1-6</name>
    <dbReference type="NCBI Taxonomy" id="1328759"/>
    <lineage>
        <taxon>Eukaryota</taxon>
        <taxon>Fungi</taxon>
        <taxon>Dikarya</taxon>
        <taxon>Basidiomycota</taxon>
        <taxon>Agaricomycotina</taxon>
        <taxon>Agaricomycetes</taxon>
        <taxon>Polyporales</taxon>
        <taxon>Polyporaceae</taxon>
        <taxon>Lentinus</taxon>
    </lineage>
</organism>
<protein>
    <submittedName>
        <fullName evidence="1">Uncharacterized protein</fullName>
    </submittedName>
</protein>
<name>A0A5C2S4W0_9APHY</name>
<reference evidence="1" key="1">
    <citation type="journal article" date="2018" name="Genome Biol. Evol.">
        <title>Genomics and development of Lentinus tigrinus, a white-rot wood-decaying mushroom with dimorphic fruiting bodies.</title>
        <authorList>
            <person name="Wu B."/>
            <person name="Xu Z."/>
            <person name="Knudson A."/>
            <person name="Carlson A."/>
            <person name="Chen N."/>
            <person name="Kovaka S."/>
            <person name="LaButti K."/>
            <person name="Lipzen A."/>
            <person name="Pennachio C."/>
            <person name="Riley R."/>
            <person name="Schakwitz W."/>
            <person name="Umezawa K."/>
            <person name="Ohm R.A."/>
            <person name="Grigoriev I.V."/>
            <person name="Nagy L.G."/>
            <person name="Gibbons J."/>
            <person name="Hibbett D."/>
        </authorList>
    </citation>
    <scope>NUCLEOTIDE SEQUENCE [LARGE SCALE GENOMIC DNA]</scope>
    <source>
        <strain evidence="1">ALCF2SS1-6</strain>
    </source>
</reference>
<dbReference type="EMBL" id="ML122278">
    <property type="protein sequence ID" value="RPD57989.1"/>
    <property type="molecule type" value="Genomic_DNA"/>
</dbReference>
<proteinExistence type="predicted"/>
<sequence>MPEDRINAAAEEVAVTCHDNIGLSCVWGLGGRRTRKSPRSSALGTVDKIRPPLEDRCRGRHVIFVGDVVADVLRLAQHEARMFSSAPSKSLTSSIVCLTWMLNCYGRVIGTPPGEERIFEALQKAAVVCRRSGHRLRPEPYLCQSQFCASNPSLSNTKHETNEAFTIALVRVCYNSQRPNTCSLGLEDNSAMGSYGIDTPRGKAVAL</sequence>
<keyword evidence="2" id="KW-1185">Reference proteome</keyword>
<accession>A0A5C2S4W0</accession>
<dbReference type="AlphaFoldDB" id="A0A5C2S4W0"/>
<evidence type="ECO:0000313" key="1">
    <source>
        <dbReference type="EMBL" id="RPD57989.1"/>
    </source>
</evidence>
<gene>
    <name evidence="1" type="ORF">L227DRAFT_565156</name>
</gene>
<dbReference type="Proteomes" id="UP000313359">
    <property type="component" value="Unassembled WGS sequence"/>
</dbReference>